<accession>A0ACC5U7A8</accession>
<protein>
    <submittedName>
        <fullName evidence="1">GNAT family N-acetyltransferase</fullName>
        <ecNumber evidence="1">2.3.1.-</ecNumber>
    </submittedName>
</protein>
<reference evidence="1" key="1">
    <citation type="submission" date="2021-05" db="EMBL/GenBank/DDBJ databases">
        <title>Draft genomes of bacteria isolated from model marine particles.</title>
        <authorList>
            <person name="Datta M.S."/>
            <person name="Schwartzman J.A."/>
            <person name="Enke T.N."/>
            <person name="Saavedra J."/>
            <person name="Cermak N."/>
            <person name="Cordero O.X."/>
        </authorList>
    </citation>
    <scope>NUCLEOTIDE SEQUENCE</scope>
    <source>
        <strain evidence="1">I2M19</strain>
    </source>
</reference>
<evidence type="ECO:0000313" key="1">
    <source>
        <dbReference type="EMBL" id="MBU2950189.1"/>
    </source>
</evidence>
<keyword evidence="2" id="KW-1185">Reference proteome</keyword>
<dbReference type="EC" id="2.3.1.-" evidence="1"/>
<keyword evidence="1" id="KW-0012">Acyltransferase</keyword>
<gene>
    <name evidence="1" type="ORF">KO493_05725</name>
</gene>
<organism evidence="1 2">
    <name type="scientific">Pseudotamlana agarivorans</name>
    <dbReference type="NCBI Taxonomy" id="481183"/>
    <lineage>
        <taxon>Bacteria</taxon>
        <taxon>Pseudomonadati</taxon>
        <taxon>Bacteroidota</taxon>
        <taxon>Flavobacteriia</taxon>
        <taxon>Flavobacteriales</taxon>
        <taxon>Flavobacteriaceae</taxon>
        <taxon>Pseudotamlana</taxon>
    </lineage>
</organism>
<proteinExistence type="predicted"/>
<dbReference type="Proteomes" id="UP001647509">
    <property type="component" value="Unassembled WGS sequence"/>
</dbReference>
<sequence>MTHDLSNYAVVKYTDSYYDQWNEFVSVAKNATFLFHRDFMTYHKDRFEDFSLLVFKKNKLLAVLPANRVGKTLHSHQGLTYGGVVLQSSVKFSVVLELFFHILKYLNSCKLEMLQLKQIPSIYTNYPTEEIDYLLFVLQAELVKKDTLSVVDLARKLKISGNRMEGVKRGRKNDLLVKEEQEFDLFWNKILIPNLKNKHNASPVHSLSEITLLKSRFPNSIRQFNVYHEGKIVAGTTVFETERVAHSQYISGDENKNVLGSLDFLHQYLIDVIYKDTCYFDFGNSNEGNGLKINKGLQYWKEGFGARTVTQDFYKINIKNYHFINAVFI</sequence>
<dbReference type="EMBL" id="JAHKPD010000011">
    <property type="protein sequence ID" value="MBU2950189.1"/>
    <property type="molecule type" value="Genomic_DNA"/>
</dbReference>
<name>A0ACC5U7A8_9FLAO</name>
<comment type="caution">
    <text evidence="1">The sequence shown here is derived from an EMBL/GenBank/DDBJ whole genome shotgun (WGS) entry which is preliminary data.</text>
</comment>
<evidence type="ECO:0000313" key="2">
    <source>
        <dbReference type="Proteomes" id="UP001647509"/>
    </source>
</evidence>
<keyword evidence="1" id="KW-0808">Transferase</keyword>